<evidence type="ECO:0000256" key="2">
    <source>
        <dbReference type="ARBA" id="ARBA00023002"/>
    </source>
</evidence>
<dbReference type="OrthoDB" id="9775296at2"/>
<dbReference type="SUPFAM" id="SSF51735">
    <property type="entry name" value="NAD(P)-binding Rossmann-fold domains"/>
    <property type="match status" value="1"/>
</dbReference>
<dbReference type="RefSeq" id="WP_133851573.1">
    <property type="nucleotide sequence ID" value="NZ_SNXZ01000004.1"/>
</dbReference>
<comment type="caution">
    <text evidence="4">The sequence shown here is derived from an EMBL/GenBank/DDBJ whole genome shotgun (WGS) entry which is preliminary data.</text>
</comment>
<dbReference type="Pfam" id="PF00106">
    <property type="entry name" value="adh_short"/>
    <property type="match status" value="1"/>
</dbReference>
<keyword evidence="2" id="KW-0560">Oxidoreductase</keyword>
<proteinExistence type="inferred from homology"/>
<name>A0A4R6S8A0_LABRH</name>
<dbReference type="PRINTS" id="PR00081">
    <property type="entry name" value="GDHRDH"/>
</dbReference>
<dbReference type="InterPro" id="IPR020904">
    <property type="entry name" value="Sc_DH/Rdtase_CS"/>
</dbReference>
<dbReference type="PANTHER" id="PTHR43669:SF3">
    <property type="entry name" value="ALCOHOL DEHYDROGENASE, PUTATIVE (AFU_ORTHOLOGUE AFUA_3G03445)-RELATED"/>
    <property type="match status" value="1"/>
</dbReference>
<dbReference type="InterPro" id="IPR002347">
    <property type="entry name" value="SDR_fam"/>
</dbReference>
<comment type="similarity">
    <text evidence="1 3">Belongs to the short-chain dehydrogenases/reductases (SDR) family.</text>
</comment>
<dbReference type="EMBL" id="SNXZ01000004">
    <property type="protein sequence ID" value="TDP96189.1"/>
    <property type="molecule type" value="Genomic_DNA"/>
</dbReference>
<dbReference type="InterPro" id="IPR036291">
    <property type="entry name" value="NAD(P)-bd_dom_sf"/>
</dbReference>
<evidence type="ECO:0000256" key="3">
    <source>
        <dbReference type="RuleBase" id="RU000363"/>
    </source>
</evidence>
<dbReference type="PANTHER" id="PTHR43669">
    <property type="entry name" value="5-KETO-D-GLUCONATE 5-REDUCTASE"/>
    <property type="match status" value="1"/>
</dbReference>
<protein>
    <submittedName>
        <fullName evidence="4">Short-subunit dehydrogenase</fullName>
    </submittedName>
</protein>
<keyword evidence="5" id="KW-1185">Reference proteome</keyword>
<evidence type="ECO:0000313" key="5">
    <source>
        <dbReference type="Proteomes" id="UP000295444"/>
    </source>
</evidence>
<reference evidence="4 5" key="1">
    <citation type="submission" date="2019-03" db="EMBL/GenBank/DDBJ databases">
        <title>Genomic Encyclopedia of Type Strains, Phase IV (KMG-IV): sequencing the most valuable type-strain genomes for metagenomic binning, comparative biology and taxonomic classification.</title>
        <authorList>
            <person name="Goeker M."/>
        </authorList>
    </citation>
    <scope>NUCLEOTIDE SEQUENCE [LARGE SCALE GENOMIC DNA]</scope>
    <source>
        <strain evidence="4 5">DSM 45361</strain>
    </source>
</reference>
<dbReference type="AlphaFoldDB" id="A0A4R6S8A0"/>
<dbReference type="PROSITE" id="PS00061">
    <property type="entry name" value="ADH_SHORT"/>
    <property type="match status" value="1"/>
</dbReference>
<evidence type="ECO:0000256" key="1">
    <source>
        <dbReference type="ARBA" id="ARBA00006484"/>
    </source>
</evidence>
<dbReference type="Gene3D" id="3.40.50.720">
    <property type="entry name" value="NAD(P)-binding Rossmann-like Domain"/>
    <property type="match status" value="1"/>
</dbReference>
<accession>A0A4R6S8A0</accession>
<organism evidence="4 5">
    <name type="scientific">Labedaea rhizosphaerae</name>
    <dbReference type="NCBI Taxonomy" id="598644"/>
    <lineage>
        <taxon>Bacteria</taxon>
        <taxon>Bacillati</taxon>
        <taxon>Actinomycetota</taxon>
        <taxon>Actinomycetes</taxon>
        <taxon>Pseudonocardiales</taxon>
        <taxon>Pseudonocardiaceae</taxon>
        <taxon>Labedaea</taxon>
    </lineage>
</organism>
<dbReference type="Proteomes" id="UP000295444">
    <property type="component" value="Unassembled WGS sequence"/>
</dbReference>
<evidence type="ECO:0000313" key="4">
    <source>
        <dbReference type="EMBL" id="TDP96189.1"/>
    </source>
</evidence>
<sequence>MSVALITGGSQGFGRALARALVARGDRVVLDARGAGALRAVAAELGDRAVAIVGDVTDPGHRAELAAAVRALGRLDLLVNNASTLGPSPQPKLADYPVAEFERVLAVNLTAPLALTAELMPELVAARGTVVNISSDAAVEAYEGWGGYGSAKAGLDHLSAVLAVEQPDLAVYAFDPGDMRTEMHQAAFPGEDISDRPEPETVVPALLRLLARRPPSGRYVASQVVAA</sequence>
<gene>
    <name evidence="4" type="ORF">EV186_104171</name>
</gene>
<dbReference type="PRINTS" id="PR00080">
    <property type="entry name" value="SDRFAMILY"/>
</dbReference>
<dbReference type="GO" id="GO:0016491">
    <property type="term" value="F:oxidoreductase activity"/>
    <property type="evidence" value="ECO:0007669"/>
    <property type="project" value="UniProtKB-KW"/>
</dbReference>